<evidence type="ECO:0000313" key="2">
    <source>
        <dbReference type="Proteomes" id="UP001143910"/>
    </source>
</evidence>
<dbReference type="Proteomes" id="UP001143910">
    <property type="component" value="Unassembled WGS sequence"/>
</dbReference>
<sequence length="154" mass="17849">MANHLVSVDARNKLEDLSGIVINPGDNPYKVFIEACNDNHAEIQTLYETHRVKRNAQQKEKFLSAEFKELVIDQYLLRITNPTIQPGFQDERNCLVIWARPPAHIIQLAVQVQQMLKKAAPGKPTNPLHSRRFLFFFLFKKSHIFFLTPLFFSS</sequence>
<proteinExistence type="predicted"/>
<name>A0ACC1NAR0_9HYPO</name>
<accession>A0ACC1NAR0</accession>
<gene>
    <name evidence="1" type="ORF">NQ176_g5464</name>
</gene>
<dbReference type="EMBL" id="JANJQO010000695">
    <property type="protein sequence ID" value="KAJ2975543.1"/>
    <property type="molecule type" value="Genomic_DNA"/>
</dbReference>
<evidence type="ECO:0000313" key="1">
    <source>
        <dbReference type="EMBL" id="KAJ2975543.1"/>
    </source>
</evidence>
<organism evidence="1 2">
    <name type="scientific">Zarea fungicola</name>
    <dbReference type="NCBI Taxonomy" id="93591"/>
    <lineage>
        <taxon>Eukaryota</taxon>
        <taxon>Fungi</taxon>
        <taxon>Dikarya</taxon>
        <taxon>Ascomycota</taxon>
        <taxon>Pezizomycotina</taxon>
        <taxon>Sordariomycetes</taxon>
        <taxon>Hypocreomycetidae</taxon>
        <taxon>Hypocreales</taxon>
        <taxon>Cordycipitaceae</taxon>
        <taxon>Zarea</taxon>
    </lineage>
</organism>
<keyword evidence="2" id="KW-1185">Reference proteome</keyword>
<reference evidence="1" key="1">
    <citation type="submission" date="2022-08" db="EMBL/GenBank/DDBJ databases">
        <title>Genome Sequence of Lecanicillium fungicola.</title>
        <authorList>
            <person name="Buettner E."/>
        </authorList>
    </citation>
    <scope>NUCLEOTIDE SEQUENCE</scope>
    <source>
        <strain evidence="1">Babe33</strain>
    </source>
</reference>
<protein>
    <submittedName>
        <fullName evidence="1">Uncharacterized protein</fullName>
    </submittedName>
</protein>
<comment type="caution">
    <text evidence="1">The sequence shown here is derived from an EMBL/GenBank/DDBJ whole genome shotgun (WGS) entry which is preliminary data.</text>
</comment>